<reference evidence="2" key="1">
    <citation type="submission" date="2016-10" db="EMBL/GenBank/DDBJ databases">
        <authorList>
            <person name="Varghese N."/>
            <person name="Submissions S."/>
        </authorList>
    </citation>
    <scope>NUCLEOTIDE SEQUENCE [LARGE SCALE GENOMIC DNA]</scope>
    <source>
        <strain evidence="2">DSM 22427</strain>
    </source>
</reference>
<proteinExistence type="predicted"/>
<accession>A0A1I6SA17</accession>
<dbReference type="Proteomes" id="UP000199199">
    <property type="component" value="Unassembled WGS sequence"/>
</dbReference>
<evidence type="ECO:0000313" key="2">
    <source>
        <dbReference type="Proteomes" id="UP000199199"/>
    </source>
</evidence>
<dbReference type="OrthoDB" id="213344at2157"/>
<dbReference type="EMBL" id="FOZS01000002">
    <property type="protein sequence ID" value="SFS73821.1"/>
    <property type="molecule type" value="Genomic_DNA"/>
</dbReference>
<keyword evidence="2" id="KW-1185">Reference proteome</keyword>
<protein>
    <submittedName>
        <fullName evidence="1">Uncharacterized protein</fullName>
    </submittedName>
</protein>
<dbReference type="InterPro" id="IPR043815">
    <property type="entry name" value="DUF5797"/>
</dbReference>
<name>A0A1I6SA17_9EURY</name>
<dbReference type="AlphaFoldDB" id="A0A1I6SA17"/>
<gene>
    <name evidence="1" type="ORF">SAMN04488556_2520</name>
</gene>
<dbReference type="RefSeq" id="WP_092904970.1">
    <property type="nucleotide sequence ID" value="NZ_FOZS01000002.1"/>
</dbReference>
<sequence length="169" mass="18900">MTLSEEARDRLADVVELQPTKNAELQERWGVDSGSEVHQILENELGEYYFRDDNSLIRATAEAAELVDVEPGVVNDPDDEGGPSAIRVPELHAQIVEVLAGPDEESESVVSVLHKLRDAYDVDPKSEDVRSALQSLRRKDVVEVEYRTVPTFRLALEREDLEVSISDSN</sequence>
<evidence type="ECO:0000313" key="1">
    <source>
        <dbReference type="EMBL" id="SFS73821.1"/>
    </source>
</evidence>
<organism evidence="1 2">
    <name type="scientific">Halostagnicola kamekurae</name>
    <dbReference type="NCBI Taxonomy" id="619731"/>
    <lineage>
        <taxon>Archaea</taxon>
        <taxon>Methanobacteriati</taxon>
        <taxon>Methanobacteriota</taxon>
        <taxon>Stenosarchaea group</taxon>
        <taxon>Halobacteria</taxon>
        <taxon>Halobacteriales</taxon>
        <taxon>Natrialbaceae</taxon>
        <taxon>Halostagnicola</taxon>
    </lineage>
</organism>
<dbReference type="Pfam" id="PF19110">
    <property type="entry name" value="DUF5797"/>
    <property type="match status" value="1"/>
</dbReference>